<keyword evidence="4 6" id="KW-0720">Serine protease</keyword>
<dbReference type="CDD" id="cd07496">
    <property type="entry name" value="Peptidases_S8_13"/>
    <property type="match status" value="1"/>
</dbReference>
<dbReference type="InterPro" id="IPR036852">
    <property type="entry name" value="Peptidase_S8/S53_dom_sf"/>
</dbReference>
<dbReference type="CDD" id="cd00146">
    <property type="entry name" value="PKD"/>
    <property type="match status" value="1"/>
</dbReference>
<dbReference type="Proteomes" id="UP000559987">
    <property type="component" value="Unassembled WGS sequence"/>
</dbReference>
<keyword evidence="3 6" id="KW-0378">Hydrolase</keyword>
<dbReference type="InterPro" id="IPR022409">
    <property type="entry name" value="PKD/Chitinase_dom"/>
</dbReference>
<feature type="active site" description="Charge relay system" evidence="5 6">
    <location>
        <position position="675"/>
    </location>
</feature>
<evidence type="ECO:0000256" key="1">
    <source>
        <dbReference type="ARBA" id="ARBA00011073"/>
    </source>
</evidence>
<keyword evidence="2 6" id="KW-0645">Protease</keyword>
<dbReference type="PROSITE" id="PS50093">
    <property type="entry name" value="PKD"/>
    <property type="match status" value="1"/>
</dbReference>
<dbReference type="InterPro" id="IPR023827">
    <property type="entry name" value="Peptidase_S8_Asp-AS"/>
</dbReference>
<dbReference type="AlphaFoldDB" id="A0A839UK14"/>
<protein>
    <submittedName>
        <fullName evidence="10">Serine protease</fullName>
        <ecNumber evidence="10">3.4.21.-</ecNumber>
    </submittedName>
</protein>
<feature type="domain" description="PKD" evidence="9">
    <location>
        <begin position="50"/>
        <end position="131"/>
    </location>
</feature>
<dbReference type="Pfam" id="PF18911">
    <property type="entry name" value="PKD_4"/>
    <property type="match status" value="1"/>
</dbReference>
<dbReference type="InterPro" id="IPR017309">
    <property type="entry name" value="Pept_S8A_subtilisin_proteobac"/>
</dbReference>
<dbReference type="GO" id="GO:0004252">
    <property type="term" value="F:serine-type endopeptidase activity"/>
    <property type="evidence" value="ECO:0007669"/>
    <property type="project" value="UniProtKB-UniRule"/>
</dbReference>
<dbReference type="PROSITE" id="PS00136">
    <property type="entry name" value="SUBTILASE_ASP"/>
    <property type="match status" value="1"/>
</dbReference>
<dbReference type="GO" id="GO:0006508">
    <property type="term" value="P:proteolysis"/>
    <property type="evidence" value="ECO:0007669"/>
    <property type="project" value="UniProtKB-KW"/>
</dbReference>
<dbReference type="Pfam" id="PF00082">
    <property type="entry name" value="Peptidase_S8"/>
    <property type="match status" value="1"/>
</dbReference>
<dbReference type="SMART" id="SM00089">
    <property type="entry name" value="PKD"/>
    <property type="match status" value="1"/>
</dbReference>
<dbReference type="InterPro" id="IPR022398">
    <property type="entry name" value="Peptidase_S8_His-AS"/>
</dbReference>
<dbReference type="PANTHER" id="PTHR43806:SF11">
    <property type="entry name" value="CEREVISIN-RELATED"/>
    <property type="match status" value="1"/>
</dbReference>
<dbReference type="Gene3D" id="2.60.40.10">
    <property type="entry name" value="Immunoglobulins"/>
    <property type="match status" value="2"/>
</dbReference>
<dbReference type="SUPFAM" id="SSF52743">
    <property type="entry name" value="Subtilisin-like"/>
    <property type="match status" value="1"/>
</dbReference>
<name>A0A839UK14_9GAMM</name>
<evidence type="ECO:0000313" key="11">
    <source>
        <dbReference type="Proteomes" id="UP000559987"/>
    </source>
</evidence>
<evidence type="ECO:0000256" key="2">
    <source>
        <dbReference type="ARBA" id="ARBA00022670"/>
    </source>
</evidence>
<comment type="similarity">
    <text evidence="1 6 7">Belongs to the peptidase S8 family.</text>
</comment>
<evidence type="ECO:0000256" key="3">
    <source>
        <dbReference type="ARBA" id="ARBA00022801"/>
    </source>
</evidence>
<dbReference type="Gene3D" id="3.40.50.200">
    <property type="entry name" value="Peptidase S8/S53 domain"/>
    <property type="match status" value="1"/>
</dbReference>
<dbReference type="SUPFAM" id="SSF49299">
    <property type="entry name" value="PKD domain"/>
    <property type="match status" value="1"/>
</dbReference>
<keyword evidence="11" id="KW-1185">Reference proteome</keyword>
<evidence type="ECO:0000256" key="4">
    <source>
        <dbReference type="ARBA" id="ARBA00022825"/>
    </source>
</evidence>
<dbReference type="InterPro" id="IPR015500">
    <property type="entry name" value="Peptidase_S8_subtilisin-rel"/>
</dbReference>
<sequence length="970" mass="100512">MWASRLEVGGWASKVRGGWWHAGCWLCVALLVACGGGGGGGGATPVGIAPVASFNISADTLGTPALVNFDASDSTDSDGSVTAYQWNFGDGSAGSGRLTSHTYTAAGDYTVTLTVTDNSGQTASLSQAFTVVPGFSVSGTVTAVAQTAVDSDTNDPFSEEVANNAQGQAQLISSPVNVSGFVAKDPTNNSADGDRFASRADGSDFYEAVLTQGQEVVLEIGDWADTDVDLDLYLYDMNGIQMDFSIGESDTEVVSPLIDGRYRIEVVAYAGQSNYQLSLIVKNSGSSARASGMRAQSPARPGELIVEYEDSVILGRQGLALRAQGMGMRVLNPAPGRPLLNHFDAASLAVDDLDTRLASIVVSDHIPRTAGQVALMRARYQTFMKAKAMARDPRVKSVGLNYQMQPLLTPTDPMYLQQWHYPIIELPQAWDVATGTGAIVAVVDTGVYLAHEDLAGQLVSGYDFISDPANALDGNGIDNNPDDPGDGGIAGSSSWHGTHVAGTVAAATNNGKGVAGVAFGAKVMPLRALGKEGGSSYDILQAVRYAAGLSNDSGTTPSQRANVINLSLGCQFCYSAFEEIEYQQAREAGVILIAAAGNEGNTDPGYPASYNGVVSVSATDRFDAIAPYSNTGAFVDVAAPGGAQQSGAVNGILSTLVDQAGSQRRSGYAYYQGTSMAAPHVAGVAALMASIYPALTPAQFDTALSSGGIVDDLGASGRDNRYGHGRINARKAVQYATTLAGGTVPASLVATPREVDFGSDTNSATVDVQREGDGAIRVVTVESSASWLTATATAVDADGLGEYTFTADRGGLADGPYQATVTFTADSGAKLSVRASLYQGDNVAQEGAGHQWILLLDSDFEFVSQRHLDPDNNGEYPFEFTGVPAGEYYLLAGTDSDNDAILCDAGEVCGAYPTLGLPTKITVSTDYSGLNFNVLMGGALGAAISGAAASGAVDRSEAASQRGVARRRVE</sequence>
<dbReference type="RefSeq" id="WP_183907279.1">
    <property type="nucleotide sequence ID" value="NZ_JACHXZ010000001.1"/>
</dbReference>
<evidence type="ECO:0000256" key="7">
    <source>
        <dbReference type="RuleBase" id="RU003355"/>
    </source>
</evidence>
<dbReference type="InterPro" id="IPR013783">
    <property type="entry name" value="Ig-like_fold"/>
</dbReference>
<evidence type="ECO:0000256" key="5">
    <source>
        <dbReference type="PIRSR" id="PIRSR615500-1"/>
    </source>
</evidence>
<dbReference type="EC" id="3.4.21.-" evidence="10"/>
<dbReference type="PROSITE" id="PS00138">
    <property type="entry name" value="SUBTILASE_SER"/>
    <property type="match status" value="1"/>
</dbReference>
<gene>
    <name evidence="10" type="ORF">FHS30_000115</name>
</gene>
<comment type="caution">
    <text evidence="10">The sequence shown here is derived from an EMBL/GenBank/DDBJ whole genome shotgun (WGS) entry which is preliminary data.</text>
</comment>
<dbReference type="InterPro" id="IPR050131">
    <property type="entry name" value="Peptidase_S8_subtilisin-like"/>
</dbReference>
<dbReference type="InterPro" id="IPR035986">
    <property type="entry name" value="PKD_dom_sf"/>
</dbReference>
<dbReference type="PIRSF" id="PIRSF037893">
    <property type="entry name" value="Subtilisin_rel_Maqu_2796"/>
    <property type="match status" value="1"/>
</dbReference>
<accession>A0A839UK14</accession>
<evidence type="ECO:0000259" key="9">
    <source>
        <dbReference type="PROSITE" id="PS50093"/>
    </source>
</evidence>
<organism evidence="10 11">
    <name type="scientific">Simiduia aestuariiviva</name>
    <dbReference type="NCBI Taxonomy" id="1510459"/>
    <lineage>
        <taxon>Bacteria</taxon>
        <taxon>Pseudomonadati</taxon>
        <taxon>Pseudomonadota</taxon>
        <taxon>Gammaproteobacteria</taxon>
        <taxon>Cellvibrionales</taxon>
        <taxon>Cellvibrionaceae</taxon>
        <taxon>Simiduia</taxon>
    </lineage>
</organism>
<dbReference type="PROSITE" id="PS51257">
    <property type="entry name" value="PROKAR_LIPOPROTEIN"/>
    <property type="match status" value="1"/>
</dbReference>
<evidence type="ECO:0000256" key="6">
    <source>
        <dbReference type="PROSITE-ProRule" id="PRU01240"/>
    </source>
</evidence>
<dbReference type="PRINTS" id="PR00723">
    <property type="entry name" value="SUBTILISIN"/>
</dbReference>
<proteinExistence type="inferred from homology"/>
<dbReference type="EMBL" id="JACHXZ010000001">
    <property type="protein sequence ID" value="MBB3166939.1"/>
    <property type="molecule type" value="Genomic_DNA"/>
</dbReference>
<feature type="region of interest" description="Disordered" evidence="8">
    <location>
        <begin position="473"/>
        <end position="492"/>
    </location>
</feature>
<dbReference type="InterPro" id="IPR000601">
    <property type="entry name" value="PKD_dom"/>
</dbReference>
<evidence type="ECO:0000256" key="8">
    <source>
        <dbReference type="SAM" id="MobiDB-lite"/>
    </source>
</evidence>
<feature type="active site" description="Charge relay system" evidence="5 6">
    <location>
        <position position="496"/>
    </location>
</feature>
<dbReference type="Gene3D" id="2.60.120.380">
    <property type="match status" value="1"/>
</dbReference>
<dbReference type="InterPro" id="IPR023828">
    <property type="entry name" value="Peptidase_S8_Ser-AS"/>
</dbReference>
<dbReference type="InterPro" id="IPR034176">
    <property type="entry name" value="Peptidases_S8_13"/>
</dbReference>
<dbReference type="PANTHER" id="PTHR43806">
    <property type="entry name" value="PEPTIDASE S8"/>
    <property type="match status" value="1"/>
</dbReference>
<reference evidence="10 11" key="1">
    <citation type="submission" date="2020-08" db="EMBL/GenBank/DDBJ databases">
        <title>Genomic Encyclopedia of Type Strains, Phase III (KMG-III): the genomes of soil and plant-associated and newly described type strains.</title>
        <authorList>
            <person name="Whitman W."/>
        </authorList>
    </citation>
    <scope>NUCLEOTIDE SEQUENCE [LARGE SCALE GENOMIC DNA]</scope>
    <source>
        <strain evidence="10 11">CECT 8571</strain>
    </source>
</reference>
<dbReference type="PROSITE" id="PS51892">
    <property type="entry name" value="SUBTILASE"/>
    <property type="match status" value="1"/>
</dbReference>
<dbReference type="InterPro" id="IPR000209">
    <property type="entry name" value="Peptidase_S8/S53_dom"/>
</dbReference>
<feature type="active site" description="Charge relay system" evidence="5 6">
    <location>
        <position position="444"/>
    </location>
</feature>
<dbReference type="PROSITE" id="PS00137">
    <property type="entry name" value="SUBTILASE_HIS"/>
    <property type="match status" value="1"/>
</dbReference>
<evidence type="ECO:0000313" key="10">
    <source>
        <dbReference type="EMBL" id="MBB3166939.1"/>
    </source>
</evidence>